<evidence type="ECO:0000313" key="2">
    <source>
        <dbReference type="EMBL" id="NYI41031.1"/>
    </source>
</evidence>
<keyword evidence="1" id="KW-0812">Transmembrane</keyword>
<dbReference type="EMBL" id="JACBZO010000001">
    <property type="protein sequence ID" value="NYI41031.1"/>
    <property type="molecule type" value="Genomic_DNA"/>
</dbReference>
<feature type="transmembrane region" description="Helical" evidence="1">
    <location>
        <begin position="348"/>
        <end position="366"/>
    </location>
</feature>
<sequence length="404" mass="42241">MSKGRRGFNALRDGPPVVWLAATLVVVIAHDAVPVPRWLMIHLLLLGAVSHSVVVWSQHFSDALLRTAPPRHRAQQVWPRLLLLNVGALLVVVGVVSHTWAMTVIGTAAVITAAAAHAVLLVAQLRRSLPARFSATVRFYVAAAILLTVGAGVGAALARGVSGPLQERLHLAHLALNVLGWIGLTVLGTLVTFWPTVLGTRIDQASATLAVRALPVLVAGVGLIALGAAADQRWWVTAGLTVYVAGVAMAARGLVVHARSRPPSTYASMSIGVGLIWWAVCLVIIAIGSVTAPTWEGLAATLDYVAPFLAAGFAAQVLLGALSFLVPTVLGGGPARSRVSHREFNKGAAIRVVVINAGLLVCAFPVSALVRVIASVFVLAAFAAFLVLLVRATRAWLRSRPSAA</sequence>
<feature type="transmembrane region" description="Helical" evidence="1">
    <location>
        <begin position="102"/>
        <end position="125"/>
    </location>
</feature>
<keyword evidence="1" id="KW-1133">Transmembrane helix</keyword>
<keyword evidence="2" id="KW-0560">Oxidoreductase</keyword>
<gene>
    <name evidence="2" type="ORF">BKA03_001150</name>
</gene>
<keyword evidence="1" id="KW-0472">Membrane</keyword>
<dbReference type="GO" id="GO:0050421">
    <property type="term" value="F:nitrite reductase (NO-forming) activity"/>
    <property type="evidence" value="ECO:0007669"/>
    <property type="project" value="UniProtKB-EC"/>
</dbReference>
<dbReference type="Proteomes" id="UP000547973">
    <property type="component" value="Unassembled WGS sequence"/>
</dbReference>
<feature type="transmembrane region" description="Helical" evidence="1">
    <location>
        <begin position="77"/>
        <end position="96"/>
    </location>
</feature>
<feature type="transmembrane region" description="Helical" evidence="1">
    <location>
        <begin position="39"/>
        <end position="56"/>
    </location>
</feature>
<evidence type="ECO:0000256" key="1">
    <source>
        <dbReference type="SAM" id="Phobius"/>
    </source>
</evidence>
<organism evidence="2 3">
    <name type="scientific">Demequina lutea</name>
    <dbReference type="NCBI Taxonomy" id="431489"/>
    <lineage>
        <taxon>Bacteria</taxon>
        <taxon>Bacillati</taxon>
        <taxon>Actinomycetota</taxon>
        <taxon>Actinomycetes</taxon>
        <taxon>Micrococcales</taxon>
        <taxon>Demequinaceae</taxon>
        <taxon>Demequina</taxon>
    </lineage>
</organism>
<keyword evidence="3" id="KW-1185">Reference proteome</keyword>
<feature type="transmembrane region" description="Helical" evidence="1">
    <location>
        <begin position="209"/>
        <end position="228"/>
    </location>
</feature>
<proteinExistence type="predicted"/>
<evidence type="ECO:0000313" key="3">
    <source>
        <dbReference type="Proteomes" id="UP000547973"/>
    </source>
</evidence>
<feature type="transmembrane region" description="Helical" evidence="1">
    <location>
        <begin position="137"/>
        <end position="158"/>
    </location>
</feature>
<comment type="caution">
    <text evidence="2">The sequence shown here is derived from an EMBL/GenBank/DDBJ whole genome shotgun (WGS) entry which is preliminary data.</text>
</comment>
<dbReference type="RefSeq" id="WP_062075283.1">
    <property type="nucleotide sequence ID" value="NZ_BBRC01000007.1"/>
</dbReference>
<dbReference type="OrthoDB" id="345021at2"/>
<dbReference type="EC" id="1.7.2.1" evidence="2"/>
<dbReference type="AlphaFoldDB" id="A0A7Y9Z9F4"/>
<feature type="transmembrane region" description="Helical" evidence="1">
    <location>
        <begin position="304"/>
        <end position="327"/>
    </location>
</feature>
<protein>
    <submittedName>
        <fullName evidence="2">Nitrite reductase (NO-forming)</fullName>
        <ecNumber evidence="2">1.7.2.1</ecNumber>
    </submittedName>
</protein>
<accession>A0A7Y9Z9F4</accession>
<feature type="transmembrane region" description="Helical" evidence="1">
    <location>
        <begin position="178"/>
        <end position="197"/>
    </location>
</feature>
<reference evidence="2 3" key="1">
    <citation type="submission" date="2020-07" db="EMBL/GenBank/DDBJ databases">
        <title>Sequencing the genomes of 1000 actinobacteria strains.</title>
        <authorList>
            <person name="Klenk H.-P."/>
        </authorList>
    </citation>
    <scope>NUCLEOTIDE SEQUENCE [LARGE SCALE GENOMIC DNA]</scope>
    <source>
        <strain evidence="2 3">DSM 19970</strain>
    </source>
</reference>
<name>A0A7Y9Z9F4_9MICO</name>
<feature type="transmembrane region" description="Helical" evidence="1">
    <location>
        <begin position="234"/>
        <end position="255"/>
    </location>
</feature>
<feature type="transmembrane region" description="Helical" evidence="1">
    <location>
        <begin position="372"/>
        <end position="390"/>
    </location>
</feature>
<feature type="transmembrane region" description="Helical" evidence="1">
    <location>
        <begin position="267"/>
        <end position="292"/>
    </location>
</feature>